<feature type="region of interest" description="Disordered" evidence="1">
    <location>
        <begin position="192"/>
        <end position="219"/>
    </location>
</feature>
<dbReference type="eggNOG" id="COG4300">
    <property type="taxonomic scope" value="Bacteria"/>
</dbReference>
<keyword evidence="2" id="KW-0472">Membrane</keyword>
<dbReference type="Proteomes" id="UP000001351">
    <property type="component" value="Chromosome"/>
</dbReference>
<dbReference type="STRING" id="378806.STAUR_7388"/>
<dbReference type="EMBL" id="CP002271">
    <property type="protein sequence ID" value="ADO75144.1"/>
    <property type="molecule type" value="Genomic_DNA"/>
</dbReference>
<dbReference type="HOGENOM" id="CLU_071117_1_0_7"/>
<proteinExistence type="predicted"/>
<dbReference type="Pfam" id="PF03596">
    <property type="entry name" value="Cad"/>
    <property type="match status" value="1"/>
</dbReference>
<protein>
    <submittedName>
        <fullName evidence="3">Cadmium resistance transporter</fullName>
    </submittedName>
</protein>
<sequence length="219" mass="22610">MFAAIAVSVVAFASTNVDDIFVLIGFFADPTFRARHVVTGQYLGIGALVAVSLICSLVALVIPPSSIGFLGLLPIGIGVKKLWDARRNEGDSAEAAPPAPGAHKILSVAAVTAANGGDNIGVYTPMFATRSVDAKLVMIAVFAAMTALGCLVAHHLVNHRALGSPIRRYGHGLLPWVLIAIGIAILVENDLPPPDRATPPPEEAAARRHSAAASSQGAT</sequence>
<keyword evidence="2" id="KW-0812">Transmembrane</keyword>
<evidence type="ECO:0000256" key="2">
    <source>
        <dbReference type="SAM" id="Phobius"/>
    </source>
</evidence>
<keyword evidence="2" id="KW-1133">Transmembrane helix</keyword>
<evidence type="ECO:0000313" key="3">
    <source>
        <dbReference type="EMBL" id="ADO75144.1"/>
    </source>
</evidence>
<evidence type="ECO:0000256" key="1">
    <source>
        <dbReference type="SAM" id="MobiDB-lite"/>
    </source>
</evidence>
<keyword evidence="4" id="KW-1185">Reference proteome</keyword>
<feature type="transmembrane region" description="Helical" evidence="2">
    <location>
        <begin position="136"/>
        <end position="157"/>
    </location>
</feature>
<dbReference type="RefSeq" id="WP_013377801.1">
    <property type="nucleotide sequence ID" value="NC_014623.1"/>
</dbReference>
<evidence type="ECO:0000313" key="4">
    <source>
        <dbReference type="Proteomes" id="UP000001351"/>
    </source>
</evidence>
<dbReference type="InterPro" id="IPR004676">
    <property type="entry name" value="Cd-R_transporter"/>
</dbReference>
<reference evidence="3 4" key="1">
    <citation type="journal article" date="2011" name="Mol. Biol. Evol.">
        <title>Comparative genomic analysis of fruiting body formation in Myxococcales.</title>
        <authorList>
            <person name="Huntley S."/>
            <person name="Hamann N."/>
            <person name="Wegener-Feldbrugge S."/>
            <person name="Treuner-Lange A."/>
            <person name="Kube M."/>
            <person name="Reinhardt R."/>
            <person name="Klages S."/>
            <person name="Muller R."/>
            <person name="Ronning C.M."/>
            <person name="Nierman W.C."/>
            <person name="Sogaard-Andersen L."/>
        </authorList>
    </citation>
    <scope>NUCLEOTIDE SEQUENCE [LARGE SCALE GENOMIC DNA]</scope>
    <source>
        <strain evidence="3 4">DW4/3-1</strain>
    </source>
</reference>
<gene>
    <name evidence="3" type="ordered locus">STAUR_7388</name>
</gene>
<accession>E3FEI8</accession>
<dbReference type="KEGG" id="sur:STAUR_7388"/>
<feature type="compositionally biased region" description="Pro residues" evidence="1">
    <location>
        <begin position="192"/>
        <end position="202"/>
    </location>
</feature>
<organism evidence="3 4">
    <name type="scientific">Stigmatella aurantiaca (strain DW4/3-1)</name>
    <dbReference type="NCBI Taxonomy" id="378806"/>
    <lineage>
        <taxon>Bacteria</taxon>
        <taxon>Pseudomonadati</taxon>
        <taxon>Myxococcota</taxon>
        <taxon>Myxococcia</taxon>
        <taxon>Myxococcales</taxon>
        <taxon>Cystobacterineae</taxon>
        <taxon>Archangiaceae</taxon>
        <taxon>Stigmatella</taxon>
    </lineage>
</organism>
<feature type="transmembrane region" description="Helical" evidence="2">
    <location>
        <begin position="41"/>
        <end position="62"/>
    </location>
</feature>
<dbReference type="AlphaFoldDB" id="E3FEI8"/>
<feature type="transmembrane region" description="Helical" evidence="2">
    <location>
        <begin position="169"/>
        <end position="187"/>
    </location>
</feature>
<name>E3FEI8_STIAD</name>